<dbReference type="EMBL" id="SOAW01000002">
    <property type="protein sequence ID" value="TDT31276.1"/>
    <property type="molecule type" value="Genomic_DNA"/>
</dbReference>
<dbReference type="GO" id="GO:0000160">
    <property type="term" value="P:phosphorelay signal transduction system"/>
    <property type="evidence" value="ECO:0007669"/>
    <property type="project" value="InterPro"/>
</dbReference>
<dbReference type="InterPro" id="IPR027417">
    <property type="entry name" value="P-loop_NTPase"/>
</dbReference>
<dbReference type="InterPro" id="IPR001789">
    <property type="entry name" value="Sig_transdc_resp-reg_receiver"/>
</dbReference>
<sequence>MNHVVIAIADQVLNQQLRTRLEESDFDVTVDGVAESPNELAAIVLKHRPQVLFVHDHFGGRPGAVLPVVRDLISRDPGLSVLVVSSARGAEVYSNAMDMGAVGVLLDPFGLEELNQRLGSAIERSQVIRAAAGDGGGRNRVDDPGRVISIAGAKGGVGTTIFATHLAWDIATSEPGMRVCLMDLDIEKGDVPSYLDVNHRVSIADLAKISDDLAPRSVSDTVIVHTSGLHLLLAPTEIREAEFVTPDAVRRIIARLRTMYHLVIVDTGSAVTTSQAAAVESSDLTVQLVRAEVPALRAARRQMVAWESLGVAEPEDVRVVVNRFDKRGEIQQDTIDRLVLGERSQILLPVLDQALSRAGNTRTPSEVRNQRWWKSVRAIGDELDVAQKFRESLAESAGTATSVRNAASASGGSVAADGRRGGAVTGAASGSKVARGRRSADAGQIALETAAMFPLALAVLVLCMQFLLLGLSFVWCGVASDAAARAVSLGEDPTAAVAAAVPSGMSTSVSFTPDGQVEVGVDSPLLVGSGVTQSVEIDTRRSVVEEP</sequence>
<evidence type="ECO:0000256" key="5">
    <source>
        <dbReference type="SAM" id="Phobius"/>
    </source>
</evidence>
<dbReference type="Pfam" id="PF10609">
    <property type="entry name" value="ParA"/>
    <property type="match status" value="1"/>
</dbReference>
<dbReference type="GO" id="GO:0051782">
    <property type="term" value="P:negative regulation of cell division"/>
    <property type="evidence" value="ECO:0007669"/>
    <property type="project" value="TreeGrafter"/>
</dbReference>
<feature type="region of interest" description="Disordered" evidence="4">
    <location>
        <begin position="408"/>
        <end position="429"/>
    </location>
</feature>
<accession>A0A4R7J402</accession>
<keyword evidence="2" id="KW-0067">ATP-binding</keyword>
<dbReference type="Gene3D" id="3.40.50.2300">
    <property type="match status" value="1"/>
</dbReference>
<organism evidence="7 8">
    <name type="scientific">Naumannella halotolerans</name>
    <dbReference type="NCBI Taxonomy" id="993414"/>
    <lineage>
        <taxon>Bacteria</taxon>
        <taxon>Bacillati</taxon>
        <taxon>Actinomycetota</taxon>
        <taxon>Actinomycetes</taxon>
        <taxon>Propionibacteriales</taxon>
        <taxon>Propionibacteriaceae</taxon>
        <taxon>Naumannella</taxon>
    </lineage>
</organism>
<comment type="caution">
    <text evidence="3">Lacks conserved residue(s) required for the propagation of feature annotation.</text>
</comment>
<dbReference type="OrthoDB" id="144620at2"/>
<keyword evidence="5" id="KW-0812">Transmembrane</keyword>
<dbReference type="InterPro" id="IPR011006">
    <property type="entry name" value="CheY-like_superfamily"/>
</dbReference>
<keyword evidence="5" id="KW-0472">Membrane</keyword>
<evidence type="ECO:0000313" key="8">
    <source>
        <dbReference type="Proteomes" id="UP000295371"/>
    </source>
</evidence>
<evidence type="ECO:0000259" key="6">
    <source>
        <dbReference type="PROSITE" id="PS50110"/>
    </source>
</evidence>
<keyword evidence="1" id="KW-0547">Nucleotide-binding</keyword>
<dbReference type="GO" id="GO:0005829">
    <property type="term" value="C:cytosol"/>
    <property type="evidence" value="ECO:0007669"/>
    <property type="project" value="TreeGrafter"/>
</dbReference>
<evidence type="ECO:0000313" key="7">
    <source>
        <dbReference type="EMBL" id="TDT31276.1"/>
    </source>
</evidence>
<dbReference type="AlphaFoldDB" id="A0A4R7J402"/>
<evidence type="ECO:0000256" key="2">
    <source>
        <dbReference type="ARBA" id="ARBA00022840"/>
    </source>
</evidence>
<dbReference type="PROSITE" id="PS50110">
    <property type="entry name" value="RESPONSE_REGULATORY"/>
    <property type="match status" value="1"/>
</dbReference>
<dbReference type="SUPFAM" id="SSF52540">
    <property type="entry name" value="P-loop containing nucleoside triphosphate hydrolases"/>
    <property type="match status" value="1"/>
</dbReference>
<proteinExistence type="predicted"/>
<feature type="transmembrane region" description="Helical" evidence="5">
    <location>
        <begin position="451"/>
        <end position="475"/>
    </location>
</feature>
<dbReference type="InterPro" id="IPR050625">
    <property type="entry name" value="ParA/MinD_ATPase"/>
</dbReference>
<dbReference type="SUPFAM" id="SSF52172">
    <property type="entry name" value="CheY-like"/>
    <property type="match status" value="1"/>
</dbReference>
<evidence type="ECO:0000256" key="3">
    <source>
        <dbReference type="PROSITE-ProRule" id="PRU00169"/>
    </source>
</evidence>
<dbReference type="PANTHER" id="PTHR43384">
    <property type="entry name" value="SEPTUM SITE-DETERMINING PROTEIN MIND HOMOLOG, CHLOROPLASTIC-RELATED"/>
    <property type="match status" value="1"/>
</dbReference>
<dbReference type="InterPro" id="IPR033756">
    <property type="entry name" value="YlxH/NBP35"/>
</dbReference>
<comment type="caution">
    <text evidence="7">The sequence shown here is derived from an EMBL/GenBank/DDBJ whole genome shotgun (WGS) entry which is preliminary data.</text>
</comment>
<dbReference type="Gene3D" id="3.40.50.300">
    <property type="entry name" value="P-loop containing nucleotide triphosphate hydrolases"/>
    <property type="match status" value="1"/>
</dbReference>
<name>A0A4R7J402_9ACTN</name>
<reference evidence="7 8" key="1">
    <citation type="submission" date="2019-03" db="EMBL/GenBank/DDBJ databases">
        <title>Genomic Encyclopedia of Archaeal and Bacterial Type Strains, Phase II (KMG-II): from individual species to whole genera.</title>
        <authorList>
            <person name="Goeker M."/>
        </authorList>
    </citation>
    <scope>NUCLEOTIDE SEQUENCE [LARGE SCALE GENOMIC DNA]</scope>
    <source>
        <strain evidence="7 8">DSM 24323</strain>
    </source>
</reference>
<protein>
    <submittedName>
        <fullName evidence="7">Pilus assembly protein CpaE</fullName>
    </submittedName>
</protein>
<keyword evidence="8" id="KW-1185">Reference proteome</keyword>
<dbReference type="GO" id="GO:0005524">
    <property type="term" value="F:ATP binding"/>
    <property type="evidence" value="ECO:0007669"/>
    <property type="project" value="UniProtKB-KW"/>
</dbReference>
<evidence type="ECO:0000256" key="1">
    <source>
        <dbReference type="ARBA" id="ARBA00022741"/>
    </source>
</evidence>
<keyword evidence="5" id="KW-1133">Transmembrane helix</keyword>
<dbReference type="PANTHER" id="PTHR43384:SF6">
    <property type="entry name" value="SEPTUM SITE-DETERMINING PROTEIN MIND HOMOLOG, CHLOROPLASTIC"/>
    <property type="match status" value="1"/>
</dbReference>
<evidence type="ECO:0000256" key="4">
    <source>
        <dbReference type="SAM" id="MobiDB-lite"/>
    </source>
</evidence>
<gene>
    <name evidence="7" type="ORF">CLV29_2691</name>
</gene>
<dbReference type="GO" id="GO:0016887">
    <property type="term" value="F:ATP hydrolysis activity"/>
    <property type="evidence" value="ECO:0007669"/>
    <property type="project" value="TreeGrafter"/>
</dbReference>
<dbReference type="RefSeq" id="WP_133755569.1">
    <property type="nucleotide sequence ID" value="NZ_SOAW01000002.1"/>
</dbReference>
<dbReference type="Proteomes" id="UP000295371">
    <property type="component" value="Unassembled WGS sequence"/>
</dbReference>
<feature type="domain" description="Response regulatory" evidence="6">
    <location>
        <begin position="3"/>
        <end position="122"/>
    </location>
</feature>
<dbReference type="GO" id="GO:0009898">
    <property type="term" value="C:cytoplasmic side of plasma membrane"/>
    <property type="evidence" value="ECO:0007669"/>
    <property type="project" value="TreeGrafter"/>
</dbReference>